<dbReference type="InterPro" id="IPR018506">
    <property type="entry name" value="Cyt_B5_heme-BS"/>
</dbReference>
<dbReference type="PROSITE" id="PS50255">
    <property type="entry name" value="CYTOCHROME_B5_2"/>
    <property type="match status" value="1"/>
</dbReference>
<dbReference type="Proteomes" id="UP001221757">
    <property type="component" value="Unassembled WGS sequence"/>
</dbReference>
<keyword evidence="8" id="KW-1185">Reference proteome</keyword>
<evidence type="ECO:0000313" key="8">
    <source>
        <dbReference type="Proteomes" id="UP001221757"/>
    </source>
</evidence>
<organism evidence="7 8">
    <name type="scientific">Mycena rosella</name>
    <name type="common">Pink bonnet</name>
    <name type="synonym">Agaricus rosellus</name>
    <dbReference type="NCBI Taxonomy" id="1033263"/>
    <lineage>
        <taxon>Eukaryota</taxon>
        <taxon>Fungi</taxon>
        <taxon>Dikarya</taxon>
        <taxon>Basidiomycota</taxon>
        <taxon>Agaricomycotina</taxon>
        <taxon>Agaricomycetes</taxon>
        <taxon>Agaricomycetidae</taxon>
        <taxon>Agaricales</taxon>
        <taxon>Marasmiineae</taxon>
        <taxon>Mycenaceae</taxon>
        <taxon>Mycena</taxon>
    </lineage>
</organism>
<evidence type="ECO:0000256" key="1">
    <source>
        <dbReference type="ARBA" id="ARBA00022617"/>
    </source>
</evidence>
<keyword evidence="2 5" id="KW-0479">Metal-binding</keyword>
<protein>
    <submittedName>
        <fullName evidence="7">Cytochrome b5-like heme/steroid binding domain-containing protein</fullName>
    </submittedName>
</protein>
<proteinExistence type="inferred from homology"/>
<keyword evidence="1 5" id="KW-0349">Heme</keyword>
<dbReference type="GO" id="GO:0046872">
    <property type="term" value="F:metal ion binding"/>
    <property type="evidence" value="ECO:0007669"/>
    <property type="project" value="UniProtKB-UniRule"/>
</dbReference>
<dbReference type="InterPro" id="IPR036400">
    <property type="entry name" value="Cyt_B5-like_heme/steroid_sf"/>
</dbReference>
<dbReference type="SMART" id="SM01117">
    <property type="entry name" value="Cyt-b5"/>
    <property type="match status" value="1"/>
</dbReference>
<dbReference type="GO" id="GO:0020037">
    <property type="term" value="F:heme binding"/>
    <property type="evidence" value="ECO:0007669"/>
    <property type="project" value="UniProtKB-UniRule"/>
</dbReference>
<dbReference type="InterPro" id="IPR050668">
    <property type="entry name" value="Cytochrome_b5"/>
</dbReference>
<evidence type="ECO:0000259" key="6">
    <source>
        <dbReference type="PROSITE" id="PS50255"/>
    </source>
</evidence>
<evidence type="ECO:0000256" key="2">
    <source>
        <dbReference type="ARBA" id="ARBA00022723"/>
    </source>
</evidence>
<evidence type="ECO:0000256" key="5">
    <source>
        <dbReference type="RuleBase" id="RU362121"/>
    </source>
</evidence>
<dbReference type="PROSITE" id="PS00191">
    <property type="entry name" value="CYTOCHROME_B5_1"/>
    <property type="match status" value="1"/>
</dbReference>
<comment type="similarity">
    <text evidence="4 5">Belongs to the cytochrome b5 family.</text>
</comment>
<dbReference type="GO" id="GO:0016020">
    <property type="term" value="C:membrane"/>
    <property type="evidence" value="ECO:0007669"/>
    <property type="project" value="TreeGrafter"/>
</dbReference>
<comment type="caution">
    <text evidence="7">The sequence shown here is derived from an EMBL/GenBank/DDBJ whole genome shotgun (WGS) entry which is preliminary data.</text>
</comment>
<accession>A0AAD7CYT5</accession>
<dbReference type="SUPFAM" id="SSF55856">
    <property type="entry name" value="Cytochrome b5-like heme/steroid binding domain"/>
    <property type="match status" value="1"/>
</dbReference>
<dbReference type="EMBL" id="JARKIE010000179">
    <property type="protein sequence ID" value="KAJ7670502.1"/>
    <property type="molecule type" value="Genomic_DNA"/>
</dbReference>
<name>A0AAD7CYT5_MYCRO</name>
<gene>
    <name evidence="7" type="ORF">B0H17DRAFT_948665</name>
</gene>
<dbReference type="InterPro" id="IPR001199">
    <property type="entry name" value="Cyt_B5-like_heme/steroid-bd"/>
</dbReference>
<feature type="domain" description="Cytochrome b5 heme-binding" evidence="6">
    <location>
        <begin position="1"/>
        <end position="72"/>
    </location>
</feature>
<dbReference type="Pfam" id="PF00173">
    <property type="entry name" value="Cyt-b5"/>
    <property type="match status" value="1"/>
</dbReference>
<sequence>MPDQLEASKRPIILVSGFIHDVTTFMDEHPGGTPLLIKFVGGDATAAFFGDVYEHSNAAHNLLAMKRVGILHGGIPHVLDDSRPPSQRLKIVRYNELGSSSAYSDGEAGML</sequence>
<dbReference type="PANTHER" id="PTHR19359:SF14">
    <property type="entry name" value="CYTOCHROME B5 A"/>
    <property type="match status" value="1"/>
</dbReference>
<dbReference type="PRINTS" id="PR00363">
    <property type="entry name" value="CYTOCHROMEB5"/>
</dbReference>
<dbReference type="PANTHER" id="PTHR19359">
    <property type="entry name" value="CYTOCHROME B5"/>
    <property type="match status" value="1"/>
</dbReference>
<keyword evidence="3 5" id="KW-0408">Iron</keyword>
<dbReference type="Gene3D" id="3.10.120.10">
    <property type="entry name" value="Cytochrome b5-like heme/steroid binding domain"/>
    <property type="match status" value="1"/>
</dbReference>
<dbReference type="AlphaFoldDB" id="A0AAD7CYT5"/>
<reference evidence="7" key="1">
    <citation type="submission" date="2023-03" db="EMBL/GenBank/DDBJ databases">
        <title>Massive genome expansion in bonnet fungi (Mycena s.s.) driven by repeated elements and novel gene families across ecological guilds.</title>
        <authorList>
            <consortium name="Lawrence Berkeley National Laboratory"/>
            <person name="Harder C.B."/>
            <person name="Miyauchi S."/>
            <person name="Viragh M."/>
            <person name="Kuo A."/>
            <person name="Thoen E."/>
            <person name="Andreopoulos B."/>
            <person name="Lu D."/>
            <person name="Skrede I."/>
            <person name="Drula E."/>
            <person name="Henrissat B."/>
            <person name="Morin E."/>
            <person name="Kohler A."/>
            <person name="Barry K."/>
            <person name="LaButti K."/>
            <person name="Morin E."/>
            <person name="Salamov A."/>
            <person name="Lipzen A."/>
            <person name="Mereny Z."/>
            <person name="Hegedus B."/>
            <person name="Baldrian P."/>
            <person name="Stursova M."/>
            <person name="Weitz H."/>
            <person name="Taylor A."/>
            <person name="Grigoriev I.V."/>
            <person name="Nagy L.G."/>
            <person name="Martin F."/>
            <person name="Kauserud H."/>
        </authorList>
    </citation>
    <scope>NUCLEOTIDE SEQUENCE</scope>
    <source>
        <strain evidence="7">CBHHK067</strain>
    </source>
</reference>
<evidence type="ECO:0000256" key="3">
    <source>
        <dbReference type="ARBA" id="ARBA00023004"/>
    </source>
</evidence>
<evidence type="ECO:0000313" key="7">
    <source>
        <dbReference type="EMBL" id="KAJ7670502.1"/>
    </source>
</evidence>
<evidence type="ECO:0000256" key="4">
    <source>
        <dbReference type="ARBA" id="ARBA00038168"/>
    </source>
</evidence>